<dbReference type="Proteomes" id="UP000190648">
    <property type="component" value="Unassembled WGS sequence"/>
</dbReference>
<evidence type="ECO:0000256" key="1">
    <source>
        <dbReference type="ARBA" id="ARBA00004613"/>
    </source>
</evidence>
<comment type="subcellular location">
    <subcellularLocation>
        <location evidence="1">Secreted</location>
    </subcellularLocation>
</comment>
<dbReference type="GO" id="GO:0005615">
    <property type="term" value="C:extracellular space"/>
    <property type="evidence" value="ECO:0007669"/>
    <property type="project" value="TreeGrafter"/>
</dbReference>
<evidence type="ECO:0000259" key="4">
    <source>
        <dbReference type="PROSITE" id="PS51132"/>
    </source>
</evidence>
<protein>
    <recommendedName>
        <fullName evidence="4">Olfactomedin-like domain-containing protein</fullName>
    </recommendedName>
</protein>
<dbReference type="InterPro" id="IPR011044">
    <property type="entry name" value="Quino_amine_DH_bsu"/>
</dbReference>
<sequence length="246" mass="27879">MPWVPYRTDTLTEYASWDDFVGARHTTTYRLPNRVDGTGFVVYDGAVFYNKERTRNIVKYDLRTRIKSGETVVGAANYHDTSPYRWGGKTDLDLAVDEDGLWVIYATEGNGGRLVLSQLNPYTLRFEGTWETGYDKRAASNAFMACGTLYVVRSVYVDDDSEAAGNRVAYAFDTRANRGRAVEMPFPNPYQYVSSVGYNPRDNQLYVWNNHFLVRYGLEFGPLEHGDGELWGVWGALLALGVLQMP</sequence>
<evidence type="ECO:0000256" key="3">
    <source>
        <dbReference type="PROSITE-ProRule" id="PRU00446"/>
    </source>
</evidence>
<dbReference type="AlphaFoldDB" id="A0A1V4IHM0"/>
<dbReference type="Pfam" id="PF02191">
    <property type="entry name" value="OLF"/>
    <property type="match status" value="1"/>
</dbReference>
<dbReference type="SMART" id="SM00284">
    <property type="entry name" value="OLF"/>
    <property type="match status" value="1"/>
</dbReference>
<keyword evidence="6" id="KW-1185">Reference proteome</keyword>
<accession>A0A1V4IHM0</accession>
<reference evidence="5 6" key="1">
    <citation type="submission" date="2016-02" db="EMBL/GenBank/DDBJ databases">
        <title>Band-tailed pigeon sequencing and assembly.</title>
        <authorList>
            <person name="Soares A.E."/>
            <person name="Novak B.J."/>
            <person name="Rice E.S."/>
            <person name="O'Connell B."/>
            <person name="Chang D."/>
            <person name="Weber S."/>
            <person name="Shapiro B."/>
        </authorList>
    </citation>
    <scope>NUCLEOTIDE SEQUENCE [LARGE SCALE GENOMIC DNA]</scope>
    <source>
        <strain evidence="5">BTP2013</strain>
        <tissue evidence="5">Blood</tissue>
    </source>
</reference>
<dbReference type="PANTHER" id="PTHR23192:SF71">
    <property type="entry name" value="ADHESION G PROTEIN-COUPLED RECEPTOR L1-RELATED"/>
    <property type="match status" value="1"/>
</dbReference>
<evidence type="ECO:0000256" key="2">
    <source>
        <dbReference type="ARBA" id="ARBA00022525"/>
    </source>
</evidence>
<keyword evidence="2" id="KW-0964">Secreted</keyword>
<dbReference type="OrthoDB" id="1100386at2759"/>
<comment type="caution">
    <text evidence="5">The sequence shown here is derived from an EMBL/GenBank/DDBJ whole genome shotgun (WGS) entry which is preliminary data.</text>
</comment>
<dbReference type="STRING" id="372326.A0A1V4IHM0"/>
<organism evidence="5 6">
    <name type="scientific">Patagioenas fasciata monilis</name>
    <dbReference type="NCBI Taxonomy" id="372326"/>
    <lineage>
        <taxon>Eukaryota</taxon>
        <taxon>Metazoa</taxon>
        <taxon>Chordata</taxon>
        <taxon>Craniata</taxon>
        <taxon>Vertebrata</taxon>
        <taxon>Euteleostomi</taxon>
        <taxon>Archelosauria</taxon>
        <taxon>Archosauria</taxon>
        <taxon>Dinosauria</taxon>
        <taxon>Saurischia</taxon>
        <taxon>Theropoda</taxon>
        <taxon>Coelurosauria</taxon>
        <taxon>Aves</taxon>
        <taxon>Neognathae</taxon>
        <taxon>Neoaves</taxon>
        <taxon>Columbimorphae</taxon>
        <taxon>Columbiformes</taxon>
        <taxon>Columbidae</taxon>
        <taxon>Patagioenas</taxon>
    </lineage>
</organism>
<dbReference type="PROSITE" id="PS51132">
    <property type="entry name" value="OLF"/>
    <property type="match status" value="1"/>
</dbReference>
<evidence type="ECO:0000313" key="6">
    <source>
        <dbReference type="Proteomes" id="UP000190648"/>
    </source>
</evidence>
<dbReference type="PANTHER" id="PTHR23192">
    <property type="entry name" value="OLFACTOMEDIN-RELATED"/>
    <property type="match status" value="1"/>
</dbReference>
<gene>
    <name evidence="5" type="ORF">AV530_009618</name>
</gene>
<name>A0A1V4IHM0_PATFA</name>
<proteinExistence type="predicted"/>
<evidence type="ECO:0000313" key="5">
    <source>
        <dbReference type="EMBL" id="OPJ59350.1"/>
    </source>
</evidence>
<dbReference type="InterPro" id="IPR003112">
    <property type="entry name" value="Olfac-like_dom"/>
</dbReference>
<dbReference type="SUPFAM" id="SSF50969">
    <property type="entry name" value="YVTN repeat-like/Quinoprotein amine dehydrogenase"/>
    <property type="match status" value="1"/>
</dbReference>
<dbReference type="InterPro" id="IPR050605">
    <property type="entry name" value="Olfactomedin-like_domain"/>
</dbReference>
<comment type="caution">
    <text evidence="3">Lacks conserved residue(s) required for the propagation of feature annotation.</text>
</comment>
<dbReference type="EMBL" id="LSYS01009745">
    <property type="protein sequence ID" value="OPJ59350.1"/>
    <property type="molecule type" value="Genomic_DNA"/>
</dbReference>
<dbReference type="GO" id="GO:0007165">
    <property type="term" value="P:signal transduction"/>
    <property type="evidence" value="ECO:0007669"/>
    <property type="project" value="TreeGrafter"/>
</dbReference>
<feature type="domain" description="Olfactomedin-like" evidence="4">
    <location>
        <begin position="1"/>
        <end position="222"/>
    </location>
</feature>